<keyword evidence="3" id="KW-1185">Reference proteome</keyword>
<feature type="transmembrane region" description="Helical" evidence="1">
    <location>
        <begin position="84"/>
        <end position="105"/>
    </location>
</feature>
<feature type="transmembrane region" description="Helical" evidence="1">
    <location>
        <begin position="7"/>
        <end position="33"/>
    </location>
</feature>
<organism evidence="2 3">
    <name type="scientific">Sphaerisporangium flaviroseum</name>
    <dbReference type="NCBI Taxonomy" id="509199"/>
    <lineage>
        <taxon>Bacteria</taxon>
        <taxon>Bacillati</taxon>
        <taxon>Actinomycetota</taxon>
        <taxon>Actinomycetes</taxon>
        <taxon>Streptosporangiales</taxon>
        <taxon>Streptosporangiaceae</taxon>
        <taxon>Sphaerisporangium</taxon>
    </lineage>
</organism>
<proteinExistence type="predicted"/>
<reference evidence="3" key="1">
    <citation type="journal article" date="2019" name="Int. J. Syst. Evol. Microbiol.">
        <title>The Global Catalogue of Microorganisms (GCM) 10K type strain sequencing project: providing services to taxonomists for standard genome sequencing and annotation.</title>
        <authorList>
            <consortium name="The Broad Institute Genomics Platform"/>
            <consortium name="The Broad Institute Genome Sequencing Center for Infectious Disease"/>
            <person name="Wu L."/>
            <person name="Ma J."/>
        </authorList>
    </citation>
    <scope>NUCLEOTIDE SEQUENCE [LARGE SCALE GENOMIC DNA]</scope>
    <source>
        <strain evidence="3">JCM 16908</strain>
    </source>
</reference>
<dbReference type="EMBL" id="BAAAZR010000004">
    <property type="protein sequence ID" value="GAA3805362.1"/>
    <property type="molecule type" value="Genomic_DNA"/>
</dbReference>
<evidence type="ECO:0000313" key="3">
    <source>
        <dbReference type="Proteomes" id="UP001500888"/>
    </source>
</evidence>
<keyword evidence="1" id="KW-0812">Transmembrane</keyword>
<name>A0ABP7HVF2_9ACTN</name>
<gene>
    <name evidence="2" type="ORF">GCM10022226_26640</name>
</gene>
<dbReference type="RefSeq" id="WP_344938444.1">
    <property type="nucleotide sequence ID" value="NZ_BAAAZR010000004.1"/>
</dbReference>
<dbReference type="Proteomes" id="UP001500888">
    <property type="component" value="Unassembled WGS sequence"/>
</dbReference>
<feature type="transmembrane region" description="Helical" evidence="1">
    <location>
        <begin position="138"/>
        <end position="157"/>
    </location>
</feature>
<keyword evidence="1" id="KW-1133">Transmembrane helix</keyword>
<accession>A0ABP7HVF2</accession>
<evidence type="ECO:0000256" key="1">
    <source>
        <dbReference type="SAM" id="Phobius"/>
    </source>
</evidence>
<feature type="transmembrane region" description="Helical" evidence="1">
    <location>
        <begin position="203"/>
        <end position="225"/>
    </location>
</feature>
<evidence type="ECO:0000313" key="2">
    <source>
        <dbReference type="EMBL" id="GAA3805362.1"/>
    </source>
</evidence>
<keyword evidence="1" id="KW-0472">Membrane</keyword>
<protein>
    <recommendedName>
        <fullName evidence="4">ABC transporter permease</fullName>
    </recommendedName>
</protein>
<sequence>MRFPSRLLLANMVFALMLWAGFFVLVVAVTVGIAVFGTLNESVWEKAVQVTRWYALFVGVALVREFLPMYIAHGQTRRQFGAQAAVTVALFAPFLSALMAVGYLLETVLYNLAGRPQALGRAHLYAEPTQVPLVLIEYLVEFLAWIVAGALVGAGFYRWQGGGLLTIPIGVGLVVLAEGAIGTELRLPFLGSLPLRVDLPQSLALTLGTGLGTFLLGLLLVWAVIRDVPLRNRLS</sequence>
<feature type="transmembrane region" description="Helical" evidence="1">
    <location>
        <begin position="164"/>
        <end position="183"/>
    </location>
</feature>
<comment type="caution">
    <text evidence="2">The sequence shown here is derived from an EMBL/GenBank/DDBJ whole genome shotgun (WGS) entry which is preliminary data.</text>
</comment>
<feature type="transmembrane region" description="Helical" evidence="1">
    <location>
        <begin position="53"/>
        <end position="72"/>
    </location>
</feature>
<evidence type="ECO:0008006" key="4">
    <source>
        <dbReference type="Google" id="ProtNLM"/>
    </source>
</evidence>